<keyword evidence="2" id="KW-0808">Transferase</keyword>
<gene>
    <name evidence="5" type="ORF">AA0535_2956</name>
</gene>
<keyword evidence="1" id="KW-0328">Glycosyltransferase</keyword>
<dbReference type="PANTHER" id="PTHR30160">
    <property type="entry name" value="TETRAACYLDISACCHARIDE 4'-KINASE-RELATED"/>
    <property type="match status" value="1"/>
</dbReference>
<name>A0ABQ0Q6P0_9PROT</name>
<dbReference type="Proteomes" id="UP001062776">
    <property type="component" value="Unassembled WGS sequence"/>
</dbReference>
<feature type="region of interest" description="Disordered" evidence="3">
    <location>
        <begin position="13"/>
        <end position="72"/>
    </location>
</feature>
<keyword evidence="6" id="KW-1185">Reference proteome</keyword>
<proteinExistence type="predicted"/>
<dbReference type="InterPro" id="IPR002201">
    <property type="entry name" value="Glyco_trans_9"/>
</dbReference>
<dbReference type="Pfam" id="PF21129">
    <property type="entry name" value="TibC_1st"/>
    <property type="match status" value="1"/>
</dbReference>
<dbReference type="SUPFAM" id="SSF53756">
    <property type="entry name" value="UDP-Glycosyltransferase/glycogen phosphorylase"/>
    <property type="match status" value="1"/>
</dbReference>
<dbReference type="NCBIfam" id="TIGR04414">
    <property type="entry name" value="hepto_Aah_TibC"/>
    <property type="match status" value="1"/>
</dbReference>
<evidence type="ECO:0000256" key="2">
    <source>
        <dbReference type="ARBA" id="ARBA00022679"/>
    </source>
</evidence>
<dbReference type="EMBL" id="BAPV01000061">
    <property type="protein sequence ID" value="GBQ93829.1"/>
    <property type="molecule type" value="Genomic_DNA"/>
</dbReference>
<dbReference type="PANTHER" id="PTHR30160:SF1">
    <property type="entry name" value="LIPOPOLYSACCHARIDE 1,2-N-ACETYLGLUCOSAMINETRANSFERASE-RELATED"/>
    <property type="match status" value="1"/>
</dbReference>
<reference evidence="5" key="1">
    <citation type="submission" date="2013-04" db="EMBL/GenBank/DDBJ databases">
        <title>The genome sequencing project of 58 acetic acid bacteria.</title>
        <authorList>
            <person name="Okamoto-Kainuma A."/>
            <person name="Ishikawa M."/>
            <person name="Umino S."/>
            <person name="Koizumi Y."/>
            <person name="Shiwa Y."/>
            <person name="Yoshikawa H."/>
            <person name="Matsutani M."/>
            <person name="Matsushita K."/>
        </authorList>
    </citation>
    <scope>NUCLEOTIDE SEQUENCE</scope>
    <source>
        <strain evidence="5">NRIC 0535</strain>
    </source>
</reference>
<evidence type="ECO:0000313" key="6">
    <source>
        <dbReference type="Proteomes" id="UP001062776"/>
    </source>
</evidence>
<evidence type="ECO:0000256" key="3">
    <source>
        <dbReference type="SAM" id="MobiDB-lite"/>
    </source>
</evidence>
<evidence type="ECO:0000313" key="5">
    <source>
        <dbReference type="EMBL" id="GBQ93829.1"/>
    </source>
</evidence>
<protein>
    <submittedName>
        <fullName evidence="5">Glycosyltransferase</fullName>
    </submittedName>
</protein>
<evidence type="ECO:0000259" key="4">
    <source>
        <dbReference type="Pfam" id="PF21129"/>
    </source>
</evidence>
<evidence type="ECO:0000256" key="1">
    <source>
        <dbReference type="ARBA" id="ARBA00022676"/>
    </source>
</evidence>
<dbReference type="InterPro" id="IPR030929">
    <property type="entry name" value="Aah/TibC-like"/>
</dbReference>
<comment type="caution">
    <text evidence="5">The sequence shown here is derived from an EMBL/GenBank/DDBJ whole genome shotgun (WGS) entry which is preliminary data.</text>
</comment>
<sequence length="457" mass="51329">MSKIDAIIDSILNFDPSSGEASPRQDVTEPGSAVTETPQETKDFASQPLVKPADRAKGSSDKGAFPDPAPVPTQQTAHNIAFDFNGGTRVSIPPGRWRVTLTDTERSVCLYNDEASNCMILGSKKYFIPTRIEVRCLETDQLVLSHDYDCGARDVAILLPGGTLGDAIGWFSYAVKFQEKHGCHLTIGMSPDAVKLFAGQYPGIRCCTFEDYEAERSRFYATYYIGLFFQDEAHDWQPSDFRLVGLHRTAAHILGVDDHEIPPRLNQWPVSEPPLDKPYVVIATQASSQCKYWNNPHGWTSVIQHLKGLGYEVVCIDKESVSGHRNHWNYIPHGARDETGHRPLIERAYWLKHASFFIGLSSGLSWLAWAAGTPVVMISGFTHPSNEFHTPYRVFNPHVCNSCWHDVRTPFEHGNMLFCPRHQDTPRHFECTKLIMPEQVIAYCDALHRQLASSAQQ</sequence>
<dbReference type="InterPro" id="IPR049327">
    <property type="entry name" value="TibC/BAHTCr-like_N"/>
</dbReference>
<dbReference type="CDD" id="cd03789">
    <property type="entry name" value="GT9_LPS_heptosyltransferase"/>
    <property type="match status" value="1"/>
</dbReference>
<dbReference type="Gene3D" id="3.40.50.2000">
    <property type="entry name" value="Glycogen Phosphorylase B"/>
    <property type="match status" value="1"/>
</dbReference>
<feature type="domain" description="Autotransproter heptosyltransferase TibC/BAHTCr-like N-terminal" evidence="4">
    <location>
        <begin position="80"/>
        <end position="134"/>
    </location>
</feature>
<dbReference type="InterPro" id="IPR051199">
    <property type="entry name" value="LPS_LOS_Heptosyltrfase"/>
</dbReference>
<dbReference type="Pfam" id="PF01075">
    <property type="entry name" value="Glyco_transf_9"/>
    <property type="match status" value="1"/>
</dbReference>
<organism evidence="5 6">
    <name type="scientific">Asaia krungthepensis NRIC 0535</name>
    <dbReference type="NCBI Taxonomy" id="1307925"/>
    <lineage>
        <taxon>Bacteria</taxon>
        <taxon>Pseudomonadati</taxon>
        <taxon>Pseudomonadota</taxon>
        <taxon>Alphaproteobacteria</taxon>
        <taxon>Acetobacterales</taxon>
        <taxon>Acetobacteraceae</taxon>
        <taxon>Asaia</taxon>
    </lineage>
</organism>
<dbReference type="RefSeq" id="WP_264817498.1">
    <property type="nucleotide sequence ID" value="NZ_BAPV01000061.1"/>
</dbReference>
<accession>A0ABQ0Q6P0</accession>